<sequence>MAAAIMAHGEDALAQTAPTAPPPVDHLSGGARPERLLLFGGFDLWRNSLAGYGGLQWSASDLDSDGFIVRMFASDGIEHYRTPTVDYATNIVRASLLPGWRFKRGAFELKLFAGLDLEHHHLTPDVIDAPLRGTTIGARLAAEIWAQPIPELMLASSFYVTTIGHGYGARVAAGWRLYDRFWVGPELCGAADELSRQTKIGVHLTGLRIGQSEWSAAAGYVDDSYHRSGPYLRIGVLTRQ</sequence>
<dbReference type="RefSeq" id="WP_044406997.1">
    <property type="nucleotide sequence ID" value="NZ_JXXE01000111.1"/>
</dbReference>
<dbReference type="Proteomes" id="UP000032515">
    <property type="component" value="Unassembled WGS sequence"/>
</dbReference>
<reference evidence="1 2" key="1">
    <citation type="submission" date="2014-11" db="EMBL/GenBank/DDBJ databases">
        <title>Genomics and ecophysiology of heterotrophic nitrogen fixing bacteria isolated from estuarine surface water.</title>
        <authorList>
            <person name="Bentzon-Tilia M."/>
            <person name="Severin I."/>
            <person name="Hansen L.H."/>
            <person name="Riemann L."/>
        </authorList>
    </citation>
    <scope>NUCLEOTIDE SEQUENCE [LARGE SCALE GENOMIC DNA]</scope>
    <source>
        <strain evidence="1 2">BAL398</strain>
    </source>
</reference>
<dbReference type="OrthoDB" id="8479338at2"/>
<proteinExistence type="predicted"/>
<gene>
    <name evidence="1" type="ORF">OO17_05780</name>
</gene>
<evidence type="ECO:0000313" key="2">
    <source>
        <dbReference type="Proteomes" id="UP000032515"/>
    </source>
</evidence>
<dbReference type="EMBL" id="JXXE01000111">
    <property type="protein sequence ID" value="KIZ46988.1"/>
    <property type="molecule type" value="Genomic_DNA"/>
</dbReference>
<dbReference type="AlphaFoldDB" id="A0A0D7F1K4"/>
<accession>A0A0D7F1K4</accession>
<organism evidence="1 2">
    <name type="scientific">Rhodopseudomonas palustris</name>
    <dbReference type="NCBI Taxonomy" id="1076"/>
    <lineage>
        <taxon>Bacteria</taxon>
        <taxon>Pseudomonadati</taxon>
        <taxon>Pseudomonadota</taxon>
        <taxon>Alphaproteobacteria</taxon>
        <taxon>Hyphomicrobiales</taxon>
        <taxon>Nitrobacteraceae</taxon>
        <taxon>Rhodopseudomonas</taxon>
    </lineage>
</organism>
<protein>
    <recommendedName>
        <fullName evidence="3">Cellulose biosynthesis protein BcsS</fullName>
    </recommendedName>
</protein>
<evidence type="ECO:0000313" key="1">
    <source>
        <dbReference type="EMBL" id="KIZ46988.1"/>
    </source>
</evidence>
<evidence type="ECO:0008006" key="3">
    <source>
        <dbReference type="Google" id="ProtNLM"/>
    </source>
</evidence>
<dbReference type="PATRIC" id="fig|1076.23.peg.287"/>
<name>A0A0D7F1K4_RHOPL</name>
<dbReference type="InterPro" id="IPR031485">
    <property type="entry name" value="CBP_BcsS"/>
</dbReference>
<comment type="caution">
    <text evidence="1">The sequence shown here is derived from an EMBL/GenBank/DDBJ whole genome shotgun (WGS) entry which is preliminary data.</text>
</comment>
<dbReference type="Pfam" id="PF17036">
    <property type="entry name" value="CBP_BcsS"/>
    <property type="match status" value="1"/>
</dbReference>